<evidence type="ECO:0000313" key="6">
    <source>
        <dbReference type="Proteomes" id="UP000076935"/>
    </source>
</evidence>
<name>A0A177L0R2_9BACI</name>
<comment type="caution">
    <text evidence="5">The sequence shown here is derived from an EMBL/GenBank/DDBJ whole genome shotgun (WGS) entry which is preliminary data.</text>
</comment>
<feature type="domain" description="M23ase beta-sheet core" evidence="3">
    <location>
        <begin position="118"/>
        <end position="215"/>
    </location>
</feature>
<evidence type="ECO:0000313" key="5">
    <source>
        <dbReference type="EMBL" id="OAH58907.1"/>
    </source>
</evidence>
<dbReference type="Gene3D" id="2.70.70.10">
    <property type="entry name" value="Glucose Permease (Domain IIA)"/>
    <property type="match status" value="1"/>
</dbReference>
<dbReference type="Proteomes" id="UP000076935">
    <property type="component" value="Unassembled WGS sequence"/>
</dbReference>
<keyword evidence="2" id="KW-0472">Membrane</keyword>
<dbReference type="EMBL" id="LQWY01000067">
    <property type="protein sequence ID" value="OAH58907.1"/>
    <property type="molecule type" value="Genomic_DNA"/>
</dbReference>
<dbReference type="AlphaFoldDB" id="A0A177L0R2"/>
<dbReference type="InterPro" id="IPR016047">
    <property type="entry name" value="M23ase_b-sheet_dom"/>
</dbReference>
<evidence type="ECO:0000313" key="7">
    <source>
        <dbReference type="Proteomes" id="UP000077271"/>
    </source>
</evidence>
<keyword evidence="2" id="KW-0812">Transmembrane</keyword>
<keyword evidence="6" id="KW-1185">Reference proteome</keyword>
<evidence type="ECO:0000256" key="2">
    <source>
        <dbReference type="SAM" id="Phobius"/>
    </source>
</evidence>
<feature type="region of interest" description="Disordered" evidence="1">
    <location>
        <begin position="54"/>
        <end position="86"/>
    </location>
</feature>
<dbReference type="STRING" id="29332.AWH48_07540"/>
<evidence type="ECO:0000259" key="3">
    <source>
        <dbReference type="Pfam" id="PF01551"/>
    </source>
</evidence>
<reference evidence="6 7" key="1">
    <citation type="submission" date="2016-01" db="EMBL/GenBank/DDBJ databases">
        <title>Investigation of taxonomic status of Bacillus aminovorans.</title>
        <authorList>
            <person name="Verma A."/>
            <person name="Pal Y."/>
            <person name="Krishnamurthi S."/>
        </authorList>
    </citation>
    <scope>NUCLEOTIDE SEQUENCE [LARGE SCALE GENOMIC DNA]</scope>
    <source>
        <strain evidence="5 6">DSM 1314</strain>
        <strain evidence="4 7">DSM 4337</strain>
    </source>
</reference>
<dbReference type="PANTHER" id="PTHR21666">
    <property type="entry name" value="PEPTIDASE-RELATED"/>
    <property type="match status" value="1"/>
</dbReference>
<evidence type="ECO:0000256" key="1">
    <source>
        <dbReference type="SAM" id="MobiDB-lite"/>
    </source>
</evidence>
<dbReference type="InterPro" id="IPR011055">
    <property type="entry name" value="Dup_hybrid_motif"/>
</dbReference>
<feature type="transmembrane region" description="Helical" evidence="2">
    <location>
        <begin position="21"/>
        <end position="41"/>
    </location>
</feature>
<dbReference type="GO" id="GO:0004222">
    <property type="term" value="F:metalloendopeptidase activity"/>
    <property type="evidence" value="ECO:0007669"/>
    <property type="project" value="TreeGrafter"/>
</dbReference>
<dbReference type="EMBL" id="LQWZ01000033">
    <property type="protein sequence ID" value="OAH54445.1"/>
    <property type="molecule type" value="Genomic_DNA"/>
</dbReference>
<dbReference type="Proteomes" id="UP000077271">
    <property type="component" value="Unassembled WGS sequence"/>
</dbReference>
<proteinExistence type="predicted"/>
<evidence type="ECO:0000313" key="4">
    <source>
        <dbReference type="EMBL" id="OAH54445.1"/>
    </source>
</evidence>
<accession>A0A177L0R2</accession>
<organism evidence="5 6">
    <name type="scientific">Domibacillus aminovorans</name>
    <dbReference type="NCBI Taxonomy" id="29332"/>
    <lineage>
        <taxon>Bacteria</taxon>
        <taxon>Bacillati</taxon>
        <taxon>Bacillota</taxon>
        <taxon>Bacilli</taxon>
        <taxon>Bacillales</taxon>
        <taxon>Bacillaceae</taxon>
        <taxon>Domibacillus</taxon>
    </lineage>
</organism>
<gene>
    <name evidence="4" type="ORF">AWH48_07540</name>
    <name evidence="5" type="ORF">AWH49_04360</name>
</gene>
<feature type="compositionally biased region" description="Basic and acidic residues" evidence="1">
    <location>
        <begin position="74"/>
        <end position="85"/>
    </location>
</feature>
<dbReference type="InterPro" id="IPR050570">
    <property type="entry name" value="Cell_wall_metabolism_enzyme"/>
</dbReference>
<sequence length="227" mass="24846">MNEGGKKPLPPKLKDFFKKRRALPAIYLACAILLISSLMMYEVMNGEKDEVSVTNSAPASKEFDDSTISVNGEKGPEEKMSKPSEADVTVKTSFYDEKATEGDQQKALVVFNDTYYESSGVDYALENGKKFDVIAPLSGKVTDVREDAFLGNYIEIDHGKGVVTTFQSIADIQVKSGDKVSQGDKIGKSGRSLMNESAGVHVHFEVKQNGETLNPDSLYGKAVSQWK</sequence>
<dbReference type="Pfam" id="PF01551">
    <property type="entry name" value="Peptidase_M23"/>
    <property type="match status" value="1"/>
</dbReference>
<dbReference type="PANTHER" id="PTHR21666:SF291">
    <property type="entry name" value="STAGE II SPORULATION PROTEIN Q"/>
    <property type="match status" value="1"/>
</dbReference>
<keyword evidence="2" id="KW-1133">Transmembrane helix</keyword>
<dbReference type="SUPFAM" id="SSF51261">
    <property type="entry name" value="Duplicated hybrid motif"/>
    <property type="match status" value="1"/>
</dbReference>
<dbReference type="CDD" id="cd12797">
    <property type="entry name" value="M23_peptidase"/>
    <property type="match status" value="1"/>
</dbReference>
<protein>
    <recommendedName>
        <fullName evidence="3">M23ase beta-sheet core domain-containing protein</fullName>
    </recommendedName>
</protein>